<sequence length="87" mass="10228">MEVNILIVSNKGVESLVEFNLDDDLNTLIKSYRTPQNKMVCILQDGKRTHRWDRSYGSVQKNHWRKVAPDFFEILGSIENIRHAREI</sequence>
<dbReference type="EMBL" id="AAKHMX010000014">
    <property type="protein sequence ID" value="ECR8304726.1"/>
    <property type="molecule type" value="Genomic_DNA"/>
</dbReference>
<comment type="caution">
    <text evidence="2">The sequence shown here is derived from an EMBL/GenBank/DDBJ whole genome shotgun (WGS) entry which is preliminary data.</text>
</comment>
<evidence type="ECO:0000313" key="2">
    <source>
        <dbReference type="EMBL" id="ECR8304726.1"/>
    </source>
</evidence>
<dbReference type="AlphaFoldDB" id="A0A5Z3T459"/>
<proteinExistence type="predicted"/>
<name>A0A5Z3T459_SALER</name>
<organism evidence="2">
    <name type="scientific">Salmonella enterica</name>
    <name type="common">Salmonella choleraesuis</name>
    <dbReference type="NCBI Taxonomy" id="28901"/>
    <lineage>
        <taxon>Bacteria</taxon>
        <taxon>Pseudomonadati</taxon>
        <taxon>Pseudomonadota</taxon>
        <taxon>Gammaproteobacteria</taxon>
        <taxon>Enterobacterales</taxon>
        <taxon>Enterobacteriaceae</taxon>
        <taxon>Salmonella</taxon>
    </lineage>
</organism>
<evidence type="ECO:0000259" key="1">
    <source>
        <dbReference type="Pfam" id="PF10623"/>
    </source>
</evidence>
<accession>A0A5Z3T459</accession>
<dbReference type="Pfam" id="PF10623">
    <property type="entry name" value="PilI"/>
    <property type="match status" value="1"/>
</dbReference>
<protein>
    <submittedName>
        <fullName evidence="2">Pilus assembly protein PilI</fullName>
    </submittedName>
</protein>
<dbReference type="InterPro" id="IPR018897">
    <property type="entry name" value="Plasmid_conjug_transfer_PilI"/>
</dbReference>
<feature type="domain" description="Plasmid conjugative transfer protein PilI" evidence="1">
    <location>
        <begin position="1"/>
        <end position="79"/>
    </location>
</feature>
<gene>
    <name evidence="2" type="ORF">F2D56_21505</name>
</gene>
<reference evidence="2" key="1">
    <citation type="submission" date="2019-09" db="EMBL/GenBank/DDBJ databases">
        <authorList>
            <consortium name="PulseNet: The National Subtyping Network for Foodborne Disease Surveillance"/>
            <person name="Tarr C.L."/>
            <person name="Trees E."/>
            <person name="Katz L.S."/>
            <person name="Carleton-Romer H.A."/>
            <person name="Stroika S."/>
            <person name="Kucerova Z."/>
            <person name="Roache K.F."/>
            <person name="Sabol A.L."/>
            <person name="Besser J."/>
            <person name="Gerner-Smidt P."/>
        </authorList>
    </citation>
    <scope>NUCLEOTIDE SEQUENCE</scope>
    <source>
        <strain evidence="2">PNUSAS096893</strain>
    </source>
</reference>